<sequence length="497" mass="56740">MIASPCPFPFEGPTKYLSMIFSSVTFLFLFLPIVIAGSFCAGKPYRNYFLFASSLLFYAWGEGGYTLLLLLSICMTYFLGREIERSSGKNKTLLLGLGILCNLLPLFIFKYLHFTLATLAPLFFATGHDSWQMTNIHLPAGISFFTFQAISYLIDVYRCVAPAEKRLLNCGLYISMFPQLIAGPIVRYHDIAHQLRERTVNRAGFAAGTERFTFGLAKKILLADPLGVKADQLFNLPFHELSTGDAWLGASCFTLQIYYDFSGYSDMAIGLGKMFGFRLPENFNYPYISRSMREFWKRWHISLSTWLRDYLYIPLGGSRKGAGRTMANLLIVFLLCGLWHGANWTFVVWGLWHGLFLVLERVVPLNQKKIWHHIPGWLYTTTVVMVGWVIFRSPSLTFAWEFLRVMAGGQTTTEGSIISLLTTDTLLFTQLLFAFFFAFPTYSLGSRRMQKLLEWKPTLLTTSFLATGRLSLFTALLYFIFISVAAQAYHPFLYFQF</sequence>
<keyword evidence="12" id="KW-1185">Reference proteome</keyword>
<reference evidence="12" key="1">
    <citation type="journal article" date="2013" name="Stand. Genomic Sci.">
        <title>Complete genome sequence of Desulfocapsa sulfexigens, a marine deltaproteobacterium specialized in disproportionating inorganic sulfur compounds.</title>
        <authorList>
            <person name="Finster K.W."/>
            <person name="Kjeldsen K.U."/>
            <person name="Kube M."/>
            <person name="Reinhardt R."/>
            <person name="Mussmann M."/>
            <person name="Amann R."/>
            <person name="Schreiber L."/>
        </authorList>
    </citation>
    <scope>NUCLEOTIDE SEQUENCE [LARGE SCALE GENOMIC DNA]</scope>
    <source>
        <strain evidence="12">DSM 10523 / SB164P1</strain>
    </source>
</reference>
<evidence type="ECO:0000256" key="1">
    <source>
        <dbReference type="ARBA" id="ARBA00004651"/>
    </source>
</evidence>
<dbReference type="PANTHER" id="PTHR13285:SF23">
    <property type="entry name" value="TEICHOIC ACID D-ALANYLTRANSFERASE"/>
    <property type="match status" value="1"/>
</dbReference>
<protein>
    <submittedName>
        <fullName evidence="11">Putative membrane protein involved in D-alanine export</fullName>
    </submittedName>
</protein>
<dbReference type="InterPro" id="IPR004299">
    <property type="entry name" value="MBOAT_fam"/>
</dbReference>
<dbReference type="Proteomes" id="UP000011721">
    <property type="component" value="Chromosome"/>
</dbReference>
<dbReference type="PIRSF" id="PIRSF500217">
    <property type="entry name" value="AlgI"/>
    <property type="match status" value="1"/>
</dbReference>
<accession>M1NGZ7</accession>
<dbReference type="STRING" id="1167006.UWK_02354"/>
<evidence type="ECO:0000256" key="7">
    <source>
        <dbReference type="ARBA" id="ARBA00023136"/>
    </source>
</evidence>
<dbReference type="RefSeq" id="WP_015404582.1">
    <property type="nucleotide sequence ID" value="NC_020304.1"/>
</dbReference>
<dbReference type="EMBL" id="CP003985">
    <property type="protein sequence ID" value="AGF78894.1"/>
    <property type="molecule type" value="Genomic_DNA"/>
</dbReference>
<feature type="transmembrane region" description="Helical" evidence="10">
    <location>
        <begin position="321"/>
        <end position="340"/>
    </location>
</feature>
<feature type="transmembrane region" description="Helical" evidence="10">
    <location>
        <begin position="426"/>
        <end position="445"/>
    </location>
</feature>
<feature type="transmembrane region" description="Helical" evidence="10">
    <location>
        <begin position="92"/>
        <end position="116"/>
    </location>
</feature>
<feature type="transmembrane region" description="Helical" evidence="10">
    <location>
        <begin position="370"/>
        <end position="391"/>
    </location>
</feature>
<dbReference type="PANTHER" id="PTHR13285">
    <property type="entry name" value="ACYLTRANSFERASE"/>
    <property type="match status" value="1"/>
</dbReference>
<dbReference type="InterPro" id="IPR024194">
    <property type="entry name" value="Ac/AlaTfrase_AlgI/DltB"/>
</dbReference>
<keyword evidence="6 10" id="KW-1133">Transmembrane helix</keyword>
<feature type="transmembrane region" description="Helical" evidence="10">
    <location>
        <begin position="57"/>
        <end position="80"/>
    </location>
</feature>
<dbReference type="PATRIC" id="fig|1167006.5.peg.2555"/>
<dbReference type="GO" id="GO:0016746">
    <property type="term" value="F:acyltransferase activity"/>
    <property type="evidence" value="ECO:0007669"/>
    <property type="project" value="UniProtKB-KW"/>
</dbReference>
<keyword evidence="7 9" id="KW-0472">Membrane</keyword>
<evidence type="ECO:0000256" key="5">
    <source>
        <dbReference type="ARBA" id="ARBA00022692"/>
    </source>
</evidence>
<feature type="transmembrane region" description="Helical" evidence="10">
    <location>
        <begin position="136"/>
        <end position="157"/>
    </location>
</feature>
<evidence type="ECO:0000256" key="9">
    <source>
        <dbReference type="PIRNR" id="PIRNR016636"/>
    </source>
</evidence>
<evidence type="ECO:0000256" key="4">
    <source>
        <dbReference type="ARBA" id="ARBA00022679"/>
    </source>
</evidence>
<keyword evidence="5 10" id="KW-0812">Transmembrane</keyword>
<proteinExistence type="inferred from homology"/>
<evidence type="ECO:0000256" key="8">
    <source>
        <dbReference type="ARBA" id="ARBA00023315"/>
    </source>
</evidence>
<dbReference type="KEGG" id="dsf:UWK_02354"/>
<comment type="subcellular location">
    <subcellularLocation>
        <location evidence="1">Cell membrane</location>
        <topology evidence="1">Multi-pass membrane protein</topology>
    </subcellularLocation>
</comment>
<dbReference type="AlphaFoldDB" id="M1NGZ7"/>
<evidence type="ECO:0000313" key="11">
    <source>
        <dbReference type="EMBL" id="AGF78894.1"/>
    </source>
</evidence>
<dbReference type="GO" id="GO:0042121">
    <property type="term" value="P:alginic acid biosynthetic process"/>
    <property type="evidence" value="ECO:0007669"/>
    <property type="project" value="InterPro"/>
</dbReference>
<keyword evidence="4 9" id="KW-0808">Transferase</keyword>
<gene>
    <name evidence="11" type="ordered locus">UWK_02354</name>
</gene>
<comment type="similarity">
    <text evidence="2 9">Belongs to the membrane-bound acyltransferase family.</text>
</comment>
<organism evidence="11 12">
    <name type="scientific">Desulfocapsa sulfexigens (strain DSM 10523 / SB164P1)</name>
    <dbReference type="NCBI Taxonomy" id="1167006"/>
    <lineage>
        <taxon>Bacteria</taxon>
        <taxon>Pseudomonadati</taxon>
        <taxon>Thermodesulfobacteriota</taxon>
        <taxon>Desulfobulbia</taxon>
        <taxon>Desulfobulbales</taxon>
        <taxon>Desulfocapsaceae</taxon>
        <taxon>Desulfocapsa</taxon>
    </lineage>
</organism>
<dbReference type="GO" id="GO:0005886">
    <property type="term" value="C:plasma membrane"/>
    <property type="evidence" value="ECO:0007669"/>
    <property type="project" value="UniProtKB-SubCell"/>
</dbReference>
<evidence type="ECO:0000256" key="10">
    <source>
        <dbReference type="SAM" id="Phobius"/>
    </source>
</evidence>
<dbReference type="eggNOG" id="COG1696">
    <property type="taxonomic scope" value="Bacteria"/>
</dbReference>
<name>M1NGZ7_DESSD</name>
<evidence type="ECO:0000256" key="2">
    <source>
        <dbReference type="ARBA" id="ARBA00010323"/>
    </source>
</evidence>
<dbReference type="HOGENOM" id="CLU_025255_1_3_7"/>
<keyword evidence="3 9" id="KW-1003">Cell membrane</keyword>
<feature type="transmembrane region" description="Helical" evidence="10">
    <location>
        <begin position="16"/>
        <end position="37"/>
    </location>
</feature>
<dbReference type="InterPro" id="IPR051085">
    <property type="entry name" value="MB_O-acyltransferase"/>
</dbReference>
<evidence type="ECO:0000256" key="3">
    <source>
        <dbReference type="ARBA" id="ARBA00022475"/>
    </source>
</evidence>
<feature type="transmembrane region" description="Helical" evidence="10">
    <location>
        <begin position="466"/>
        <end position="489"/>
    </location>
</feature>
<dbReference type="Pfam" id="PF03062">
    <property type="entry name" value="MBOAT"/>
    <property type="match status" value="1"/>
</dbReference>
<evidence type="ECO:0000313" key="12">
    <source>
        <dbReference type="Proteomes" id="UP000011721"/>
    </source>
</evidence>
<evidence type="ECO:0000256" key="6">
    <source>
        <dbReference type="ARBA" id="ARBA00022989"/>
    </source>
</evidence>
<dbReference type="InterPro" id="IPR028362">
    <property type="entry name" value="AlgI"/>
</dbReference>
<keyword evidence="8 9" id="KW-0012">Acyltransferase</keyword>
<dbReference type="PIRSF" id="PIRSF016636">
    <property type="entry name" value="AlgI_DltB"/>
    <property type="match status" value="1"/>
</dbReference>